<dbReference type="Gene3D" id="3.90.1150.10">
    <property type="entry name" value="Aspartate Aminotransferase, domain 1"/>
    <property type="match status" value="1"/>
</dbReference>
<reference evidence="6" key="1">
    <citation type="journal article" date="2020" name="mSystems">
        <title>Genome- and Community-Level Interaction Insights into Carbon Utilization and Element Cycling Functions of Hydrothermarchaeota in Hydrothermal Sediment.</title>
        <authorList>
            <person name="Zhou Z."/>
            <person name="Liu Y."/>
            <person name="Xu W."/>
            <person name="Pan J."/>
            <person name="Luo Z.H."/>
            <person name="Li M."/>
        </authorList>
    </citation>
    <scope>NUCLEOTIDE SEQUENCE [LARGE SCALE GENOMIC DNA]</scope>
    <source>
        <strain evidence="6">SpSt-16</strain>
    </source>
</reference>
<feature type="domain" description="Aminotransferase class I/classII large" evidence="5">
    <location>
        <begin position="18"/>
        <end position="332"/>
    </location>
</feature>
<dbReference type="InterPro" id="IPR015424">
    <property type="entry name" value="PyrdxlP-dep_Trfase"/>
</dbReference>
<comment type="cofactor">
    <cofactor evidence="1">
        <name>pyridoxal 5'-phosphate</name>
        <dbReference type="ChEBI" id="CHEBI:597326"/>
    </cofactor>
</comment>
<evidence type="ECO:0000259" key="5">
    <source>
        <dbReference type="Pfam" id="PF00155"/>
    </source>
</evidence>
<dbReference type="AlphaFoldDB" id="A0A7C2Z9A4"/>
<dbReference type="GO" id="GO:0030170">
    <property type="term" value="F:pyridoxal phosphate binding"/>
    <property type="evidence" value="ECO:0007669"/>
    <property type="project" value="InterPro"/>
</dbReference>
<protein>
    <submittedName>
        <fullName evidence="6">Aminotransferase class I/II-fold pyridoxal phosphate-dependent enzyme</fullName>
    </submittedName>
</protein>
<evidence type="ECO:0000256" key="2">
    <source>
        <dbReference type="ARBA" id="ARBA00022576"/>
    </source>
</evidence>
<dbReference type="InterPro" id="IPR015422">
    <property type="entry name" value="PyrdxlP-dep_Trfase_small"/>
</dbReference>
<comment type="caution">
    <text evidence="6">The sequence shown here is derived from an EMBL/GenBank/DDBJ whole genome shotgun (WGS) entry which is preliminary data.</text>
</comment>
<dbReference type="EMBL" id="DSGT01000012">
    <property type="protein sequence ID" value="HEW53381.1"/>
    <property type="molecule type" value="Genomic_DNA"/>
</dbReference>
<organism evidence="6">
    <name type="scientific">Ignisphaera aggregans</name>
    <dbReference type="NCBI Taxonomy" id="334771"/>
    <lineage>
        <taxon>Archaea</taxon>
        <taxon>Thermoproteota</taxon>
        <taxon>Thermoprotei</taxon>
        <taxon>Desulfurococcales</taxon>
        <taxon>Desulfurococcaceae</taxon>
        <taxon>Ignisphaera</taxon>
    </lineage>
</organism>
<keyword evidence="3 6" id="KW-0808">Transferase</keyword>
<sequence>MGSFIAQYSYKEPPADAVRLHLNECLYGVPEFIVDVVSKVLARCNLYPNKVLFDRFRELLAEYVGVDKDEVYPFVGADSALRAVFLMLARPGDSVLHINPTFAMIHILTANLGLRSIAIDTYEDGDWWKVDIDMLIEKSKGVQLAAIVDPNNPTGGPVAKGDRHIVEAIAYNTKGYVVFDETYFEYAGYSVARFLDSIPNLIVVRSMSKAFCLAGFRLGYLAARKDVIARITSINTSFDIPTPSLVAGITALENRRYMDNLVNEVKTLRERLFKDLKSIGFKVFRSYTNFVVIKDPRPLDLMLREKGVYIKKFADSLYRVTVPPPNLYDQFIESMVEIHENSYTKQG</sequence>
<dbReference type="Gene3D" id="3.40.640.10">
    <property type="entry name" value="Type I PLP-dependent aspartate aminotransferase-like (Major domain)"/>
    <property type="match status" value="1"/>
</dbReference>
<evidence type="ECO:0000256" key="3">
    <source>
        <dbReference type="ARBA" id="ARBA00022679"/>
    </source>
</evidence>
<name>A0A7C2Z9A4_9CREN</name>
<dbReference type="PANTHER" id="PTHR42885">
    <property type="entry name" value="HISTIDINOL-PHOSPHATE AMINOTRANSFERASE-RELATED"/>
    <property type="match status" value="1"/>
</dbReference>
<proteinExistence type="predicted"/>
<evidence type="ECO:0000256" key="4">
    <source>
        <dbReference type="ARBA" id="ARBA00022898"/>
    </source>
</evidence>
<evidence type="ECO:0000313" key="6">
    <source>
        <dbReference type="EMBL" id="HEW53381.1"/>
    </source>
</evidence>
<accession>A0A7C2Z9A4</accession>
<keyword evidence="4" id="KW-0663">Pyridoxal phosphate</keyword>
<keyword evidence="2 6" id="KW-0032">Aminotransferase</keyword>
<dbReference type="InterPro" id="IPR015421">
    <property type="entry name" value="PyrdxlP-dep_Trfase_major"/>
</dbReference>
<dbReference type="Pfam" id="PF00155">
    <property type="entry name" value="Aminotran_1_2"/>
    <property type="match status" value="1"/>
</dbReference>
<dbReference type="GO" id="GO:0008483">
    <property type="term" value="F:transaminase activity"/>
    <property type="evidence" value="ECO:0007669"/>
    <property type="project" value="UniProtKB-KW"/>
</dbReference>
<evidence type="ECO:0000256" key="1">
    <source>
        <dbReference type="ARBA" id="ARBA00001933"/>
    </source>
</evidence>
<dbReference type="CDD" id="cd00609">
    <property type="entry name" value="AAT_like"/>
    <property type="match status" value="1"/>
</dbReference>
<gene>
    <name evidence="6" type="ORF">ENO77_04395</name>
</gene>
<dbReference type="PANTHER" id="PTHR42885:SF2">
    <property type="entry name" value="HISTIDINOL-PHOSPHATE AMINOTRANSFERASE"/>
    <property type="match status" value="1"/>
</dbReference>
<dbReference type="SUPFAM" id="SSF53383">
    <property type="entry name" value="PLP-dependent transferases"/>
    <property type="match status" value="1"/>
</dbReference>
<dbReference type="InterPro" id="IPR004839">
    <property type="entry name" value="Aminotransferase_I/II_large"/>
</dbReference>